<dbReference type="AlphaFoldDB" id="A0A7W9J2I0"/>
<accession>A0A7W9J2I0</accession>
<dbReference type="PANTHER" id="PTHR42841">
    <property type="entry name" value="AMINE OXIDASE"/>
    <property type="match status" value="1"/>
</dbReference>
<feature type="domain" description="Amine oxidase" evidence="1">
    <location>
        <begin position="11"/>
        <end position="409"/>
    </location>
</feature>
<organism evidence="2 3">
    <name type="scientific">Kribbella italica</name>
    <dbReference type="NCBI Taxonomy" id="1540520"/>
    <lineage>
        <taxon>Bacteria</taxon>
        <taxon>Bacillati</taxon>
        <taxon>Actinomycetota</taxon>
        <taxon>Actinomycetes</taxon>
        <taxon>Propionibacteriales</taxon>
        <taxon>Kribbellaceae</taxon>
        <taxon>Kribbella</taxon>
    </lineage>
</organism>
<proteinExistence type="predicted"/>
<keyword evidence="3" id="KW-1185">Reference proteome</keyword>
<evidence type="ECO:0000313" key="2">
    <source>
        <dbReference type="EMBL" id="MBB5834144.1"/>
    </source>
</evidence>
<dbReference type="EMBL" id="JACHMY010000001">
    <property type="protein sequence ID" value="MBB5834144.1"/>
    <property type="molecule type" value="Genomic_DNA"/>
</dbReference>
<evidence type="ECO:0000259" key="1">
    <source>
        <dbReference type="Pfam" id="PF01593"/>
    </source>
</evidence>
<evidence type="ECO:0000313" key="3">
    <source>
        <dbReference type="Proteomes" id="UP000549971"/>
    </source>
</evidence>
<dbReference type="Proteomes" id="UP000549971">
    <property type="component" value="Unassembled WGS sequence"/>
</dbReference>
<name>A0A7W9J2I0_9ACTN</name>
<dbReference type="InterPro" id="IPR002937">
    <property type="entry name" value="Amino_oxidase"/>
</dbReference>
<dbReference type="InterPro" id="IPR036188">
    <property type="entry name" value="FAD/NAD-bd_sf"/>
</dbReference>
<dbReference type="RefSeq" id="WP_184793946.1">
    <property type="nucleotide sequence ID" value="NZ_JACHMY010000001.1"/>
</dbReference>
<gene>
    <name evidence="2" type="ORF">HDA39_000878</name>
</gene>
<protein>
    <submittedName>
        <fullName evidence="2">Phytoene dehydrogenase-like protein</fullName>
    </submittedName>
</protein>
<dbReference type="SUPFAM" id="SSF51905">
    <property type="entry name" value="FAD/NAD(P)-binding domain"/>
    <property type="match status" value="1"/>
</dbReference>
<dbReference type="Pfam" id="PF01593">
    <property type="entry name" value="Amino_oxidase"/>
    <property type="match status" value="1"/>
</dbReference>
<sequence>MTDVIVVGAGLAGLNCALTLQSRGLAVSVLEAADAVGGRVRTDRIDGYLCDHGFQLLNPAYPAVRRYVDLPALDLQAFTAGVAVAGAAGTTLVADPRRSPGLVAKSLLSGYLHPKELARIGAWAAPALGPVHRLLAEAQHDSSGGGDVSLQESLDRAGVEGKLRREILEPFLAGVLAEADGATSAAFVRLLLRSFLLGTPSLPAGGMAALPEQLAARLRDPVQLGRAVTAVRGGDEVVVGTVDGELRARAVVVATDPSAAAGLVQVRAPQLKGLSTYWFATDEPPRTDKLLVVDGRRDGPVVNTAVMSNVAPSYAPPGQHLIQATTLWPTDAVESEVRIQLTRMYGRSAGAWQLVVRHDIAEALPQQAPPLTPRRPVDLGEGRFIAGDHRDTASIQGALVSGRRAANAVTQYLA</sequence>
<comment type="caution">
    <text evidence="2">The sequence shown here is derived from an EMBL/GenBank/DDBJ whole genome shotgun (WGS) entry which is preliminary data.</text>
</comment>
<dbReference type="Gene3D" id="3.50.50.60">
    <property type="entry name" value="FAD/NAD(P)-binding domain"/>
    <property type="match status" value="1"/>
</dbReference>
<dbReference type="GO" id="GO:0016491">
    <property type="term" value="F:oxidoreductase activity"/>
    <property type="evidence" value="ECO:0007669"/>
    <property type="project" value="InterPro"/>
</dbReference>
<reference evidence="2 3" key="1">
    <citation type="submission" date="2020-08" db="EMBL/GenBank/DDBJ databases">
        <title>Sequencing the genomes of 1000 actinobacteria strains.</title>
        <authorList>
            <person name="Klenk H.-P."/>
        </authorList>
    </citation>
    <scope>NUCLEOTIDE SEQUENCE [LARGE SCALE GENOMIC DNA]</scope>
    <source>
        <strain evidence="2 3">DSM 28967</strain>
    </source>
</reference>